<dbReference type="Proteomes" id="UP001283361">
    <property type="component" value="Unassembled WGS sequence"/>
</dbReference>
<name>A0AAE1DKT1_9GAST</name>
<dbReference type="AlphaFoldDB" id="A0AAE1DKT1"/>
<organism evidence="1 2">
    <name type="scientific">Elysia crispata</name>
    <name type="common">lettuce slug</name>
    <dbReference type="NCBI Taxonomy" id="231223"/>
    <lineage>
        <taxon>Eukaryota</taxon>
        <taxon>Metazoa</taxon>
        <taxon>Spiralia</taxon>
        <taxon>Lophotrochozoa</taxon>
        <taxon>Mollusca</taxon>
        <taxon>Gastropoda</taxon>
        <taxon>Heterobranchia</taxon>
        <taxon>Euthyneura</taxon>
        <taxon>Panpulmonata</taxon>
        <taxon>Sacoglossa</taxon>
        <taxon>Placobranchoidea</taxon>
        <taxon>Plakobranchidae</taxon>
        <taxon>Elysia</taxon>
    </lineage>
</organism>
<gene>
    <name evidence="1" type="ORF">RRG08_065796</name>
</gene>
<evidence type="ECO:0000313" key="1">
    <source>
        <dbReference type="EMBL" id="KAK3774137.1"/>
    </source>
</evidence>
<accession>A0AAE1DKT1</accession>
<evidence type="ECO:0000313" key="2">
    <source>
        <dbReference type="Proteomes" id="UP001283361"/>
    </source>
</evidence>
<reference evidence="1" key="1">
    <citation type="journal article" date="2023" name="G3 (Bethesda)">
        <title>A reference genome for the long-term kleptoplast-retaining sea slug Elysia crispata morphotype clarki.</title>
        <authorList>
            <person name="Eastman K.E."/>
            <person name="Pendleton A.L."/>
            <person name="Shaikh M.A."/>
            <person name="Suttiyut T."/>
            <person name="Ogas R."/>
            <person name="Tomko P."/>
            <person name="Gavelis G."/>
            <person name="Widhalm J.R."/>
            <person name="Wisecaver J.H."/>
        </authorList>
    </citation>
    <scope>NUCLEOTIDE SEQUENCE</scope>
    <source>
        <strain evidence="1">ECLA1</strain>
    </source>
</reference>
<dbReference type="EMBL" id="JAWDGP010003468">
    <property type="protein sequence ID" value="KAK3774137.1"/>
    <property type="molecule type" value="Genomic_DNA"/>
</dbReference>
<proteinExistence type="predicted"/>
<comment type="caution">
    <text evidence="1">The sequence shown here is derived from an EMBL/GenBank/DDBJ whole genome shotgun (WGS) entry which is preliminary data.</text>
</comment>
<sequence>MPGAELIIVLRFRHHGGPIVQYGDTDLEKNVATSFVERMKVAGFLHQDGEFGMKAMRLSFEQRHGWEGFLSVDFSTSISLYQVPTMSPDSRSHPTPRLSPFRSASITVVSFPRPRSWACK</sequence>
<keyword evidence="2" id="KW-1185">Reference proteome</keyword>
<protein>
    <submittedName>
        <fullName evidence="1">Uncharacterized protein</fullName>
    </submittedName>
</protein>